<feature type="binding site" evidence="12">
    <location>
        <position position="338"/>
    </location>
    <ligand>
        <name>L-glutamate</name>
        <dbReference type="ChEBI" id="CHEBI:29985"/>
    </ligand>
</feature>
<name>A0A917JH25_9ENTE</name>
<dbReference type="Gene3D" id="3.10.20.70">
    <property type="entry name" value="Glutamine synthetase, N-terminal domain"/>
    <property type="match status" value="1"/>
</dbReference>
<protein>
    <recommendedName>
        <fullName evidence="4 18">Glutamine synthetase</fullName>
        <ecNumber evidence="3 18">6.3.1.2</ecNumber>
    </recommendedName>
</protein>
<feature type="binding site" evidence="12">
    <location>
        <position position="319"/>
    </location>
    <ligand>
        <name>L-glutamate</name>
        <dbReference type="ChEBI" id="CHEBI:29985"/>
    </ligand>
</feature>
<gene>
    <name evidence="21" type="primary">glnA</name>
    <name evidence="21" type="ORF">GCM10011482_12450</name>
</gene>
<dbReference type="GO" id="GO:0004356">
    <property type="term" value="F:glutamine synthetase activity"/>
    <property type="evidence" value="ECO:0007669"/>
    <property type="project" value="UniProtKB-EC"/>
</dbReference>
<dbReference type="PROSITE" id="PS51987">
    <property type="entry name" value="GS_CATALYTIC"/>
    <property type="match status" value="1"/>
</dbReference>
<dbReference type="FunFam" id="3.30.590.10:FF:000003">
    <property type="entry name" value="Glutamine synthetase 2"/>
    <property type="match status" value="1"/>
</dbReference>
<dbReference type="InterPro" id="IPR008146">
    <property type="entry name" value="Gln_synth_cat_dom"/>
</dbReference>
<evidence type="ECO:0000256" key="14">
    <source>
        <dbReference type="PIRSR" id="PIRSR604809-3"/>
    </source>
</evidence>
<dbReference type="SMART" id="SM01230">
    <property type="entry name" value="Gln-synt_C"/>
    <property type="match status" value="1"/>
</dbReference>
<evidence type="ECO:0000256" key="4">
    <source>
        <dbReference type="ARBA" id="ARBA00021364"/>
    </source>
</evidence>
<organism evidence="21 22">
    <name type="scientific">Enterococcus alcedinis</name>
    <dbReference type="NCBI Taxonomy" id="1274384"/>
    <lineage>
        <taxon>Bacteria</taxon>
        <taxon>Bacillati</taxon>
        <taxon>Bacillota</taxon>
        <taxon>Bacilli</taxon>
        <taxon>Lactobacillales</taxon>
        <taxon>Enterococcaceae</taxon>
        <taxon>Enterococcus</taxon>
    </lineage>
</organism>
<dbReference type="Proteomes" id="UP000622610">
    <property type="component" value="Unassembled WGS sequence"/>
</dbReference>
<keyword evidence="8 13" id="KW-0547">Nucleotide-binding</keyword>
<feature type="binding site" evidence="14">
    <location>
        <position position="192"/>
    </location>
    <ligand>
        <name>Mg(2+)</name>
        <dbReference type="ChEBI" id="CHEBI:18420"/>
        <label>1</label>
    </ligand>
</feature>
<dbReference type="AlphaFoldDB" id="A0A917JH25"/>
<feature type="binding site" evidence="12">
    <location>
        <position position="307"/>
    </location>
    <ligand>
        <name>L-glutamate</name>
        <dbReference type="ChEBI" id="CHEBI:29985"/>
    </ligand>
</feature>
<dbReference type="SUPFAM" id="SSF54368">
    <property type="entry name" value="Glutamine synthetase, N-terminal domain"/>
    <property type="match status" value="1"/>
</dbReference>
<feature type="binding site" evidence="13">
    <location>
        <begin position="202"/>
        <end position="204"/>
    </location>
    <ligand>
        <name>ATP</name>
        <dbReference type="ChEBI" id="CHEBI:30616"/>
    </ligand>
</feature>
<dbReference type="InterPro" id="IPR027303">
    <property type="entry name" value="Gln_synth_gly_rich_site"/>
</dbReference>
<reference evidence="21" key="1">
    <citation type="journal article" date="2014" name="Int. J. Syst. Evol. Microbiol.">
        <title>Complete genome sequence of Corynebacterium casei LMG S-19264T (=DSM 44701T), isolated from a smear-ripened cheese.</title>
        <authorList>
            <consortium name="US DOE Joint Genome Institute (JGI-PGF)"/>
            <person name="Walter F."/>
            <person name="Albersmeier A."/>
            <person name="Kalinowski J."/>
            <person name="Ruckert C."/>
        </authorList>
    </citation>
    <scope>NUCLEOTIDE SEQUENCE</scope>
    <source>
        <strain evidence="21">CCM 8433</strain>
    </source>
</reference>
<evidence type="ECO:0000313" key="21">
    <source>
        <dbReference type="EMBL" id="GGI65591.1"/>
    </source>
</evidence>
<dbReference type="InterPro" id="IPR014746">
    <property type="entry name" value="Gln_synth/guanido_kin_cat_dom"/>
</dbReference>
<keyword evidence="7 14" id="KW-0479">Metal-binding</keyword>
<evidence type="ECO:0000256" key="18">
    <source>
        <dbReference type="RuleBase" id="RU004356"/>
    </source>
</evidence>
<comment type="caution">
    <text evidence="21">The sequence shown here is derived from an EMBL/GenBank/DDBJ whole genome shotgun (WGS) entry which is preliminary data.</text>
</comment>
<dbReference type="PROSITE" id="PS00180">
    <property type="entry name" value="GLNA_1"/>
    <property type="match status" value="1"/>
</dbReference>
<evidence type="ECO:0000256" key="1">
    <source>
        <dbReference type="ARBA" id="ARBA00004496"/>
    </source>
</evidence>
<evidence type="ECO:0000256" key="5">
    <source>
        <dbReference type="ARBA" id="ARBA00022490"/>
    </source>
</evidence>
<evidence type="ECO:0000259" key="20">
    <source>
        <dbReference type="PROSITE" id="PS51987"/>
    </source>
</evidence>
<dbReference type="PANTHER" id="PTHR43785:SF12">
    <property type="entry name" value="TYPE-1 GLUTAMINE SYNTHETASE 2"/>
    <property type="match status" value="1"/>
</dbReference>
<reference evidence="21" key="2">
    <citation type="submission" date="2020-09" db="EMBL/GenBank/DDBJ databases">
        <authorList>
            <person name="Sun Q."/>
            <person name="Sedlacek I."/>
        </authorList>
    </citation>
    <scope>NUCLEOTIDE SEQUENCE</scope>
    <source>
        <strain evidence="21">CCM 8433</strain>
    </source>
</reference>
<dbReference type="EMBL" id="BMDT01000004">
    <property type="protein sequence ID" value="GGI65591.1"/>
    <property type="molecule type" value="Genomic_DNA"/>
</dbReference>
<feature type="modified residue" description="O-AMP-tyrosine" evidence="15">
    <location>
        <position position="376"/>
    </location>
</feature>
<dbReference type="InterPro" id="IPR008147">
    <property type="entry name" value="Gln_synt_N"/>
</dbReference>
<dbReference type="EC" id="6.3.1.2" evidence="3 18"/>
<feature type="binding site" evidence="14">
    <location>
        <position position="135"/>
    </location>
    <ligand>
        <name>Mg(2+)</name>
        <dbReference type="ChEBI" id="CHEBI:18420"/>
        <label>2</label>
    </ligand>
</feature>
<accession>A0A917JH25</accession>
<feature type="binding site" evidence="12">
    <location>
        <position position="301"/>
    </location>
    <ligand>
        <name>L-glutamate</name>
        <dbReference type="ChEBI" id="CHEBI:29985"/>
    </ligand>
</feature>
<comment type="similarity">
    <text evidence="2 16 17">Belongs to the glutamine synthetase family.</text>
</comment>
<feature type="domain" description="GS catalytic" evidence="20">
    <location>
        <begin position="111"/>
        <end position="447"/>
    </location>
</feature>
<dbReference type="PANTHER" id="PTHR43785">
    <property type="entry name" value="GAMMA-GLUTAMYLPUTRESCINE SYNTHETASE"/>
    <property type="match status" value="1"/>
</dbReference>
<evidence type="ECO:0000256" key="12">
    <source>
        <dbReference type="PIRSR" id="PIRSR604809-1"/>
    </source>
</evidence>
<dbReference type="PROSITE" id="PS00181">
    <property type="entry name" value="GLNA_ATP"/>
    <property type="match status" value="1"/>
</dbReference>
<evidence type="ECO:0000256" key="8">
    <source>
        <dbReference type="ARBA" id="ARBA00022741"/>
    </source>
</evidence>
<evidence type="ECO:0000256" key="6">
    <source>
        <dbReference type="ARBA" id="ARBA00022598"/>
    </source>
</evidence>
<dbReference type="Pfam" id="PF03951">
    <property type="entry name" value="Gln-synt_N"/>
    <property type="match status" value="1"/>
</dbReference>
<proteinExistence type="inferred from homology"/>
<keyword evidence="6 18" id="KW-0436">Ligase</keyword>
<dbReference type="PROSITE" id="PS51986">
    <property type="entry name" value="GS_BETA_GRASP"/>
    <property type="match status" value="1"/>
</dbReference>
<dbReference type="NCBIfam" id="TIGR00653">
    <property type="entry name" value="GlnA"/>
    <property type="match status" value="1"/>
</dbReference>
<comment type="catalytic activity">
    <reaction evidence="11 18">
        <text>L-glutamate + NH4(+) + ATP = L-glutamine + ADP + phosphate + H(+)</text>
        <dbReference type="Rhea" id="RHEA:16169"/>
        <dbReference type="ChEBI" id="CHEBI:15378"/>
        <dbReference type="ChEBI" id="CHEBI:28938"/>
        <dbReference type="ChEBI" id="CHEBI:29985"/>
        <dbReference type="ChEBI" id="CHEBI:30616"/>
        <dbReference type="ChEBI" id="CHEBI:43474"/>
        <dbReference type="ChEBI" id="CHEBI:58359"/>
        <dbReference type="ChEBI" id="CHEBI:456216"/>
        <dbReference type="EC" id="6.3.1.2"/>
    </reaction>
</comment>
<dbReference type="GO" id="GO:0005524">
    <property type="term" value="F:ATP binding"/>
    <property type="evidence" value="ECO:0007669"/>
    <property type="project" value="UniProtKB-KW"/>
</dbReference>
<evidence type="ECO:0000313" key="22">
    <source>
        <dbReference type="Proteomes" id="UP000622610"/>
    </source>
</evidence>
<evidence type="ECO:0000256" key="7">
    <source>
        <dbReference type="ARBA" id="ARBA00022723"/>
    </source>
</evidence>
<evidence type="ECO:0000256" key="16">
    <source>
        <dbReference type="PROSITE-ProRule" id="PRU01330"/>
    </source>
</evidence>
<evidence type="ECO:0000256" key="9">
    <source>
        <dbReference type="ARBA" id="ARBA00022840"/>
    </source>
</evidence>
<evidence type="ECO:0000256" key="15">
    <source>
        <dbReference type="PIRSR" id="PIRSR604809-50"/>
    </source>
</evidence>
<evidence type="ECO:0000256" key="13">
    <source>
        <dbReference type="PIRSR" id="PIRSR604809-2"/>
    </source>
</evidence>
<feature type="binding site" evidence="13">
    <location>
        <position position="187"/>
    </location>
    <ligand>
        <name>ATP</name>
        <dbReference type="ChEBI" id="CHEBI:30616"/>
    </ligand>
</feature>
<dbReference type="GO" id="GO:0005737">
    <property type="term" value="C:cytoplasm"/>
    <property type="evidence" value="ECO:0007669"/>
    <property type="project" value="UniProtKB-SubCell"/>
</dbReference>
<dbReference type="SUPFAM" id="SSF55931">
    <property type="entry name" value="Glutamine synthetase/guanido kinase"/>
    <property type="match status" value="1"/>
</dbReference>
<evidence type="ECO:0000256" key="2">
    <source>
        <dbReference type="ARBA" id="ARBA00009897"/>
    </source>
</evidence>
<evidence type="ECO:0000259" key="19">
    <source>
        <dbReference type="PROSITE" id="PS51986"/>
    </source>
</evidence>
<dbReference type="Gene3D" id="3.30.590.10">
    <property type="entry name" value="Glutamine synthetase/guanido kinase, catalytic domain"/>
    <property type="match status" value="1"/>
</dbReference>
<keyword evidence="22" id="KW-1185">Reference proteome</keyword>
<comment type="cofactor">
    <cofactor evidence="14">
        <name>Mg(2+)</name>
        <dbReference type="ChEBI" id="CHEBI:18420"/>
    </cofactor>
    <text evidence="14">Binds 2 Mg(2+) ions per subunit.</text>
</comment>
<dbReference type="GO" id="GO:0006542">
    <property type="term" value="P:glutamine biosynthetic process"/>
    <property type="evidence" value="ECO:0007669"/>
    <property type="project" value="InterPro"/>
</dbReference>
<feature type="binding site" evidence="14">
    <location>
        <position position="199"/>
    </location>
    <ligand>
        <name>Mg(2+)</name>
        <dbReference type="ChEBI" id="CHEBI:18420"/>
        <label>1</label>
    </ligand>
</feature>
<feature type="binding site" evidence="13">
    <location>
        <position position="319"/>
    </location>
    <ligand>
        <name>ATP</name>
        <dbReference type="ChEBI" id="CHEBI:30616"/>
    </ligand>
</feature>
<keyword evidence="5" id="KW-0963">Cytoplasm</keyword>
<dbReference type="GO" id="GO:0046872">
    <property type="term" value="F:metal ion binding"/>
    <property type="evidence" value="ECO:0007669"/>
    <property type="project" value="UniProtKB-KW"/>
</dbReference>
<dbReference type="FunFam" id="3.10.20.70:FF:000005">
    <property type="entry name" value="Glutamine synthetase"/>
    <property type="match status" value="1"/>
</dbReference>
<feature type="binding site" evidence="14">
    <location>
        <position position="248"/>
    </location>
    <ligand>
        <name>Mg(2+)</name>
        <dbReference type="ChEBI" id="CHEBI:18420"/>
        <label>1</label>
    </ligand>
</feature>
<dbReference type="InterPro" id="IPR004809">
    <property type="entry name" value="Gln_synth_I"/>
</dbReference>
<evidence type="ECO:0000256" key="17">
    <source>
        <dbReference type="RuleBase" id="RU000384"/>
    </source>
</evidence>
<dbReference type="Pfam" id="PF00120">
    <property type="entry name" value="Gln-synt_C"/>
    <property type="match status" value="1"/>
</dbReference>
<comment type="subcellular location">
    <subcellularLocation>
        <location evidence="1">Cytoplasm</location>
    </subcellularLocation>
</comment>
<evidence type="ECO:0000256" key="11">
    <source>
        <dbReference type="ARBA" id="ARBA00049436"/>
    </source>
</evidence>
<dbReference type="InterPro" id="IPR036651">
    <property type="entry name" value="Gln_synt_N_sf"/>
</dbReference>
<dbReference type="InterPro" id="IPR027302">
    <property type="entry name" value="Gln_synth_N_conserv_site"/>
</dbReference>
<evidence type="ECO:0000256" key="3">
    <source>
        <dbReference type="ARBA" id="ARBA00012937"/>
    </source>
</evidence>
<sequence length="447" mass="50806">MMPRVDYTIAEIEKDAQEQNVRFLRLMFTDIMGTIKNVEVPISQLTKVLNNKMMFDGSSIEGFVRIEESDMYLFPDLSTWLIFPWESEHGKVARLICDIHNPDGTPFAGDPRGNLKRILKNMTDLGFTSFNLGPEPEFFLFKLDDNGEITMDLNDKGGYFDFSPTDLGENCRRDIVLELEKMGFEVEASHHETAPGQHEIDFKYADVVEACDNIQTFKLVVKTIARKHGLHATFMAKPLYGIAGSGMHCNMSLFEGNKNVFFDEEGDMQLSKTAYQFMAGLLDHARAFTAVCNPTVNSYKRLVPGFEAPVYVAWSGHNRSPLIRIPAARGLSTRLELRSVDPTANPYLAMAVLLEAGLDGIRRELTPPPAVDRNIYVMTMEEREAAQIYDLPSTIHNAIKALRKDPVMIEALGQHIYGNFNEAKRMEWAAYRQTVSEWERDQYLELY</sequence>
<keyword evidence="15" id="KW-0597">Phosphoprotein</keyword>
<evidence type="ECO:0000256" key="10">
    <source>
        <dbReference type="ARBA" id="ARBA00022842"/>
    </source>
</evidence>
<feature type="binding site" evidence="14">
    <location>
        <position position="137"/>
    </location>
    <ligand>
        <name>Mg(2+)</name>
        <dbReference type="ChEBI" id="CHEBI:18420"/>
        <label>1</label>
    </ligand>
</feature>
<keyword evidence="9 13" id="KW-0067">ATP-binding</keyword>
<keyword evidence="10 14" id="KW-0460">Magnesium</keyword>
<feature type="binding site" evidence="14">
    <location>
        <position position="336"/>
    </location>
    <ligand>
        <name>Mg(2+)</name>
        <dbReference type="ChEBI" id="CHEBI:18420"/>
        <label>1</label>
    </ligand>
</feature>
<feature type="domain" description="GS beta-grasp" evidence="19">
    <location>
        <begin position="19"/>
        <end position="104"/>
    </location>
</feature>